<dbReference type="SUPFAM" id="SSF53597">
    <property type="entry name" value="Dihydrofolate reductase-like"/>
    <property type="match status" value="1"/>
</dbReference>
<dbReference type="AlphaFoldDB" id="A0A1H0MB28"/>
<dbReference type="Pfam" id="PF01872">
    <property type="entry name" value="RibD_C"/>
    <property type="match status" value="1"/>
</dbReference>
<evidence type="ECO:0000259" key="1">
    <source>
        <dbReference type="Pfam" id="PF01872"/>
    </source>
</evidence>
<dbReference type="InterPro" id="IPR002734">
    <property type="entry name" value="RibDG_C"/>
</dbReference>
<name>A0A1H0MB28_9ACTN</name>
<dbReference type="Gene3D" id="3.40.430.10">
    <property type="entry name" value="Dihydrofolate Reductase, subunit A"/>
    <property type="match status" value="1"/>
</dbReference>
<dbReference type="PANTHER" id="PTHR38011">
    <property type="entry name" value="DIHYDROFOLATE REDUCTASE FAMILY PROTEIN (AFU_ORTHOLOGUE AFUA_8G06820)"/>
    <property type="match status" value="1"/>
</dbReference>
<dbReference type="InterPro" id="IPR050765">
    <property type="entry name" value="Riboflavin_Biosynth_HTPR"/>
</dbReference>
<gene>
    <name evidence="2" type="ORF">SAMN05660199_02578</name>
</gene>
<evidence type="ECO:0000313" key="2">
    <source>
        <dbReference type="EMBL" id="SDO77642.1"/>
    </source>
</evidence>
<dbReference type="PANTHER" id="PTHR38011:SF11">
    <property type="entry name" value="2,5-DIAMINO-6-RIBOSYLAMINO-4(3H)-PYRIMIDINONE 5'-PHOSPHATE REDUCTASE"/>
    <property type="match status" value="1"/>
</dbReference>
<dbReference type="InterPro" id="IPR024072">
    <property type="entry name" value="DHFR-like_dom_sf"/>
</dbReference>
<sequence length="188" mass="20595">MRPIVITQNITLDGVVDGEQGWFDVTADTEHGRELAAATADFAARSDAFLCGRTTFEEMRGFWPKQHDDRTGVTEHLDRVQKYVVSSSLQDPGWAGTTVLRGGDGLAGEVRGLAEQDGADVVLTGSIALGHDLLRLGLVDELRLFTYPVVLGRGRRLFPEGLDLRLDLQEERRFGSGVVLLRYAVGRG</sequence>
<evidence type="ECO:0000313" key="3">
    <source>
        <dbReference type="Proteomes" id="UP000199088"/>
    </source>
</evidence>
<keyword evidence="3" id="KW-1185">Reference proteome</keyword>
<dbReference type="OrthoDB" id="7342392at2"/>
<dbReference type="GO" id="GO:0009231">
    <property type="term" value="P:riboflavin biosynthetic process"/>
    <property type="evidence" value="ECO:0007669"/>
    <property type="project" value="InterPro"/>
</dbReference>
<organism evidence="2 3">
    <name type="scientific">Klenkia soli</name>
    <dbReference type="NCBI Taxonomy" id="1052260"/>
    <lineage>
        <taxon>Bacteria</taxon>
        <taxon>Bacillati</taxon>
        <taxon>Actinomycetota</taxon>
        <taxon>Actinomycetes</taxon>
        <taxon>Geodermatophilales</taxon>
        <taxon>Geodermatophilaceae</taxon>
        <taxon>Klenkia</taxon>
    </lineage>
</organism>
<dbReference type="STRING" id="1052260.SAMN05660199_02578"/>
<proteinExistence type="predicted"/>
<dbReference type="EMBL" id="FNIR01000007">
    <property type="protein sequence ID" value="SDO77642.1"/>
    <property type="molecule type" value="Genomic_DNA"/>
</dbReference>
<dbReference type="RefSeq" id="WP_091245611.1">
    <property type="nucleotide sequence ID" value="NZ_FNIR01000007.1"/>
</dbReference>
<reference evidence="3" key="1">
    <citation type="submission" date="2016-10" db="EMBL/GenBank/DDBJ databases">
        <authorList>
            <person name="Varghese N."/>
            <person name="Submissions S."/>
        </authorList>
    </citation>
    <scope>NUCLEOTIDE SEQUENCE [LARGE SCALE GENOMIC DNA]</scope>
    <source>
        <strain evidence="3">DSM 45843</strain>
    </source>
</reference>
<protein>
    <submittedName>
        <fullName evidence="2">Dihydrofolate reductase</fullName>
    </submittedName>
</protein>
<accession>A0A1H0MB28</accession>
<dbReference type="GO" id="GO:0008703">
    <property type="term" value="F:5-amino-6-(5-phosphoribosylamino)uracil reductase activity"/>
    <property type="evidence" value="ECO:0007669"/>
    <property type="project" value="InterPro"/>
</dbReference>
<feature type="domain" description="Bacterial bifunctional deaminase-reductase C-terminal" evidence="1">
    <location>
        <begin position="4"/>
        <end position="180"/>
    </location>
</feature>
<dbReference type="Proteomes" id="UP000199088">
    <property type="component" value="Unassembled WGS sequence"/>
</dbReference>